<keyword evidence="4" id="KW-0238">DNA-binding</keyword>
<dbReference type="AlphaFoldDB" id="A0A2I2GMA6"/>
<dbReference type="VEuPathDB" id="FungiDB:P170DRAFT_397008"/>
<evidence type="ECO:0000256" key="4">
    <source>
        <dbReference type="ARBA" id="ARBA00023125"/>
    </source>
</evidence>
<keyword evidence="5" id="KW-0804">Transcription</keyword>
<feature type="compositionally biased region" description="Polar residues" evidence="7">
    <location>
        <begin position="106"/>
        <end position="119"/>
    </location>
</feature>
<evidence type="ECO:0000256" key="7">
    <source>
        <dbReference type="SAM" id="MobiDB-lite"/>
    </source>
</evidence>
<dbReference type="InterPro" id="IPR036864">
    <property type="entry name" value="Zn2-C6_fun-type_DNA-bd_sf"/>
</dbReference>
<dbReference type="SMART" id="SM00066">
    <property type="entry name" value="GAL4"/>
    <property type="match status" value="1"/>
</dbReference>
<keyword evidence="3" id="KW-0805">Transcription regulation</keyword>
<dbReference type="InterPro" id="IPR007219">
    <property type="entry name" value="XnlR_reg_dom"/>
</dbReference>
<evidence type="ECO:0000256" key="6">
    <source>
        <dbReference type="ARBA" id="ARBA00023242"/>
    </source>
</evidence>
<protein>
    <recommendedName>
        <fullName evidence="8">Zn(2)-C6 fungal-type domain-containing protein</fullName>
    </recommendedName>
</protein>
<reference evidence="9 10" key="1">
    <citation type="submission" date="2016-12" db="EMBL/GenBank/DDBJ databases">
        <title>The genomes of Aspergillus section Nigri reveals drivers in fungal speciation.</title>
        <authorList>
            <consortium name="DOE Joint Genome Institute"/>
            <person name="Vesth T.C."/>
            <person name="Nybo J."/>
            <person name="Theobald S."/>
            <person name="Brandl J."/>
            <person name="Frisvad J.C."/>
            <person name="Nielsen K.F."/>
            <person name="Lyhne E.K."/>
            <person name="Kogle M.E."/>
            <person name="Kuo A."/>
            <person name="Riley R."/>
            <person name="Clum A."/>
            <person name="Nolan M."/>
            <person name="Lipzen A."/>
            <person name="Salamov A."/>
            <person name="Henrissat B."/>
            <person name="Wiebenga A."/>
            <person name="De Vries R.P."/>
            <person name="Grigoriev I.V."/>
            <person name="Mortensen U.H."/>
            <person name="Andersen M.R."/>
            <person name="Baker S.E."/>
        </authorList>
    </citation>
    <scope>NUCLEOTIDE SEQUENCE [LARGE SCALE GENOMIC DNA]</scope>
    <source>
        <strain evidence="9 10">IBT 23096</strain>
    </source>
</reference>
<name>A0A2I2GMA6_9EURO</name>
<dbReference type="InterPro" id="IPR001138">
    <property type="entry name" value="Zn2Cys6_DnaBD"/>
</dbReference>
<evidence type="ECO:0000259" key="8">
    <source>
        <dbReference type="PROSITE" id="PS50048"/>
    </source>
</evidence>
<dbReference type="GeneID" id="36553849"/>
<dbReference type="RefSeq" id="XP_024709306.1">
    <property type="nucleotide sequence ID" value="XM_024846150.1"/>
</dbReference>
<dbReference type="OrthoDB" id="5121955at2759"/>
<dbReference type="SUPFAM" id="SSF57701">
    <property type="entry name" value="Zn2/Cys6 DNA-binding domain"/>
    <property type="match status" value="1"/>
</dbReference>
<dbReference type="GO" id="GO:0003677">
    <property type="term" value="F:DNA binding"/>
    <property type="evidence" value="ECO:0007669"/>
    <property type="project" value="UniProtKB-KW"/>
</dbReference>
<dbReference type="PANTHER" id="PTHR47171">
    <property type="entry name" value="FARA-RELATED"/>
    <property type="match status" value="1"/>
</dbReference>
<dbReference type="Gene3D" id="4.10.240.10">
    <property type="entry name" value="Zn(2)-C6 fungal-type DNA-binding domain"/>
    <property type="match status" value="1"/>
</dbReference>
<dbReference type="CDD" id="cd12148">
    <property type="entry name" value="fungal_TF_MHR"/>
    <property type="match status" value="1"/>
</dbReference>
<evidence type="ECO:0000256" key="2">
    <source>
        <dbReference type="ARBA" id="ARBA00022833"/>
    </source>
</evidence>
<evidence type="ECO:0000256" key="1">
    <source>
        <dbReference type="ARBA" id="ARBA00022723"/>
    </source>
</evidence>
<keyword evidence="1" id="KW-0479">Metal-binding</keyword>
<keyword evidence="10" id="KW-1185">Reference proteome</keyword>
<proteinExistence type="predicted"/>
<keyword evidence="6" id="KW-0539">Nucleus</keyword>
<dbReference type="GO" id="GO:0006351">
    <property type="term" value="P:DNA-templated transcription"/>
    <property type="evidence" value="ECO:0007669"/>
    <property type="project" value="InterPro"/>
</dbReference>
<dbReference type="EMBL" id="MSFO01000001">
    <property type="protein sequence ID" value="PLB54004.1"/>
    <property type="molecule type" value="Genomic_DNA"/>
</dbReference>
<dbReference type="GO" id="GO:0008270">
    <property type="term" value="F:zinc ion binding"/>
    <property type="evidence" value="ECO:0007669"/>
    <property type="project" value="InterPro"/>
</dbReference>
<dbReference type="GO" id="GO:0009893">
    <property type="term" value="P:positive regulation of metabolic process"/>
    <property type="evidence" value="ECO:0007669"/>
    <property type="project" value="UniProtKB-ARBA"/>
</dbReference>
<dbReference type="SMART" id="SM00906">
    <property type="entry name" value="Fungal_trans"/>
    <property type="match status" value="1"/>
</dbReference>
<evidence type="ECO:0000313" key="10">
    <source>
        <dbReference type="Proteomes" id="UP000234275"/>
    </source>
</evidence>
<sequence>MEPTDIATPSQRTRVACKACNARRVKCDANEGQPCWHCRMRRIPCELIESKRGKYARRRRTGGNQRASRHVRRVSDTCLVQQDLVDPIIRQDNEIERPGEPAAVTMPNTPAQGSSTCQNMGEGPEDISPTVYYVIELSYKPNGGSTEPLTVHHPIPSSIADNDTAYQPQGPISLQEALSLPSPEVLDQLVYTFFHKIHPAYPVFDRERFLHSYCAGQASPLVLQAIALLGFTIGSDDLVREAGFNDRATARKTHYLRAKALYDADYEPDRMNLVAVLLLLGFWWARHDDQKDTCYWVGCASSLAQSLGMHRSVQQSTMSQRMKCLRKRIWWAIYTRDRHVSAAFGRPFRIRDEDCDVEFLAEEDFTFDTAYMPGLIPAQEDHHVSYVLEMSKLAAIIGDIITAEYSPRRTLLGHLQIDTLKQRLTDWEVALPDQLRIRPSDSYRGASFWASMAQFSYQNTIILLYRPKAVRISSLADTERDLRARAAADSITRLAEDLLSSGMITSGLIHLVPALFSALSVHTVVICRGEPIHKQLAENKSQQCMLALSVIAKSWPVRIWISRAFVNLIKRLTGQGQTFDSAFNGAIVNVSSSIKSNFQHKAPSAGRSSGVTRVHIAPNSDPCCTSNAAPQPGGDDCFSSSWKPSGDFVHDSLWADYLDNALDVDLLLHSCADPTQRVLFEGINWDLAE</sequence>
<dbReference type="PANTHER" id="PTHR47171:SF1">
    <property type="entry name" value="ZN(II)2CYS6 TRANSCRIPTION FACTOR (EUROFUNG)"/>
    <property type="match status" value="1"/>
</dbReference>
<dbReference type="Proteomes" id="UP000234275">
    <property type="component" value="Unassembled WGS sequence"/>
</dbReference>
<comment type="caution">
    <text evidence="9">The sequence shown here is derived from an EMBL/GenBank/DDBJ whole genome shotgun (WGS) entry which is preliminary data.</text>
</comment>
<feature type="domain" description="Zn(2)-C6 fungal-type" evidence="8">
    <location>
        <begin position="16"/>
        <end position="47"/>
    </location>
</feature>
<keyword evidence="2" id="KW-0862">Zinc</keyword>
<gene>
    <name evidence="9" type="ORF">P170DRAFT_397008</name>
</gene>
<evidence type="ECO:0000313" key="9">
    <source>
        <dbReference type="EMBL" id="PLB54004.1"/>
    </source>
</evidence>
<dbReference type="InterPro" id="IPR052073">
    <property type="entry name" value="Amide_Lactam_Regulators"/>
</dbReference>
<dbReference type="Pfam" id="PF04082">
    <property type="entry name" value="Fungal_trans"/>
    <property type="match status" value="1"/>
</dbReference>
<dbReference type="STRING" id="1392250.A0A2I2GMA6"/>
<feature type="region of interest" description="Disordered" evidence="7">
    <location>
        <begin position="99"/>
        <end position="122"/>
    </location>
</feature>
<dbReference type="GO" id="GO:0000981">
    <property type="term" value="F:DNA-binding transcription factor activity, RNA polymerase II-specific"/>
    <property type="evidence" value="ECO:0007669"/>
    <property type="project" value="InterPro"/>
</dbReference>
<evidence type="ECO:0000256" key="3">
    <source>
        <dbReference type="ARBA" id="ARBA00023015"/>
    </source>
</evidence>
<dbReference type="PROSITE" id="PS50048">
    <property type="entry name" value="ZN2_CY6_FUNGAL_2"/>
    <property type="match status" value="1"/>
</dbReference>
<dbReference type="Pfam" id="PF00172">
    <property type="entry name" value="Zn_clus"/>
    <property type="match status" value="1"/>
</dbReference>
<accession>A0A2I2GMA6</accession>
<organism evidence="9 10">
    <name type="scientific">Aspergillus steynii IBT 23096</name>
    <dbReference type="NCBI Taxonomy" id="1392250"/>
    <lineage>
        <taxon>Eukaryota</taxon>
        <taxon>Fungi</taxon>
        <taxon>Dikarya</taxon>
        <taxon>Ascomycota</taxon>
        <taxon>Pezizomycotina</taxon>
        <taxon>Eurotiomycetes</taxon>
        <taxon>Eurotiomycetidae</taxon>
        <taxon>Eurotiales</taxon>
        <taxon>Aspergillaceae</taxon>
        <taxon>Aspergillus</taxon>
        <taxon>Aspergillus subgen. Circumdati</taxon>
    </lineage>
</organism>
<evidence type="ECO:0000256" key="5">
    <source>
        <dbReference type="ARBA" id="ARBA00023163"/>
    </source>
</evidence>